<dbReference type="Gene3D" id="1.10.10.60">
    <property type="entry name" value="Homeodomain-like"/>
    <property type="match status" value="1"/>
</dbReference>
<dbReference type="AlphaFoldDB" id="A0A4R0RAR2"/>
<accession>A0A4R0RAR2</accession>
<evidence type="ECO:0000256" key="2">
    <source>
        <dbReference type="RuleBase" id="RU000682"/>
    </source>
</evidence>
<evidence type="ECO:0000256" key="1">
    <source>
        <dbReference type="PROSITE-ProRule" id="PRU00108"/>
    </source>
</evidence>
<protein>
    <recommendedName>
        <fullName evidence="4">Homeobox domain-containing protein</fullName>
    </recommendedName>
</protein>
<evidence type="ECO:0000259" key="4">
    <source>
        <dbReference type="PROSITE" id="PS50071"/>
    </source>
</evidence>
<dbReference type="GO" id="GO:1990837">
    <property type="term" value="F:sequence-specific double-stranded DNA binding"/>
    <property type="evidence" value="ECO:0007669"/>
    <property type="project" value="TreeGrafter"/>
</dbReference>
<evidence type="ECO:0000256" key="3">
    <source>
        <dbReference type="SAM" id="MobiDB-lite"/>
    </source>
</evidence>
<dbReference type="GO" id="GO:0005634">
    <property type="term" value="C:nucleus"/>
    <property type="evidence" value="ECO:0007669"/>
    <property type="project" value="UniProtKB-SubCell"/>
</dbReference>
<dbReference type="PROSITE" id="PS50071">
    <property type="entry name" value="HOMEOBOX_2"/>
    <property type="match status" value="1"/>
</dbReference>
<organism evidence="5 6">
    <name type="scientific">Steccherinum ochraceum</name>
    <dbReference type="NCBI Taxonomy" id="92696"/>
    <lineage>
        <taxon>Eukaryota</taxon>
        <taxon>Fungi</taxon>
        <taxon>Dikarya</taxon>
        <taxon>Basidiomycota</taxon>
        <taxon>Agaricomycotina</taxon>
        <taxon>Agaricomycetes</taxon>
        <taxon>Polyporales</taxon>
        <taxon>Steccherinaceae</taxon>
        <taxon>Steccherinum</taxon>
    </lineage>
</organism>
<name>A0A4R0RAR2_9APHY</name>
<proteinExistence type="predicted"/>
<feature type="domain" description="Homeobox" evidence="4">
    <location>
        <begin position="48"/>
        <end position="104"/>
    </location>
</feature>
<dbReference type="Proteomes" id="UP000292702">
    <property type="component" value="Unassembled WGS sequence"/>
</dbReference>
<keyword evidence="1 2" id="KW-0539">Nucleus</keyword>
<dbReference type="OrthoDB" id="6159439at2759"/>
<evidence type="ECO:0000313" key="6">
    <source>
        <dbReference type="Proteomes" id="UP000292702"/>
    </source>
</evidence>
<comment type="caution">
    <text evidence="5">The sequence shown here is derived from an EMBL/GenBank/DDBJ whole genome shotgun (WGS) entry which is preliminary data.</text>
</comment>
<dbReference type="GO" id="GO:0000981">
    <property type="term" value="F:DNA-binding transcription factor activity, RNA polymerase II-specific"/>
    <property type="evidence" value="ECO:0007669"/>
    <property type="project" value="TreeGrafter"/>
</dbReference>
<sequence length="104" mass="11120">MDDKGKAKAESTRSSPSASSSQGDMADTELEAGSSQPTDQGESAPPMPKKKRTRTLTTPHQSAVLHALLAQSRFPTTAMREEVGRAIGLSARKVQIWFQASHGI</sequence>
<feature type="region of interest" description="Disordered" evidence="3">
    <location>
        <begin position="1"/>
        <end position="59"/>
    </location>
</feature>
<feature type="compositionally biased region" description="Basic and acidic residues" evidence="3">
    <location>
        <begin position="1"/>
        <end position="11"/>
    </location>
</feature>
<dbReference type="InterPro" id="IPR001356">
    <property type="entry name" value="HD"/>
</dbReference>
<reference evidence="5 6" key="1">
    <citation type="submission" date="2018-11" db="EMBL/GenBank/DDBJ databases">
        <title>Genome assembly of Steccherinum ochraceum LE-BIN_3174, the white-rot fungus of the Steccherinaceae family (The Residual Polyporoid clade, Polyporales, Basidiomycota).</title>
        <authorList>
            <person name="Fedorova T.V."/>
            <person name="Glazunova O.A."/>
            <person name="Landesman E.O."/>
            <person name="Moiseenko K.V."/>
            <person name="Psurtseva N.V."/>
            <person name="Savinova O.S."/>
            <person name="Shakhova N.V."/>
            <person name="Tyazhelova T.V."/>
            <person name="Vasina D.V."/>
        </authorList>
    </citation>
    <scope>NUCLEOTIDE SEQUENCE [LARGE SCALE GENOMIC DNA]</scope>
    <source>
        <strain evidence="5 6">LE-BIN_3174</strain>
    </source>
</reference>
<dbReference type="InterPro" id="IPR009057">
    <property type="entry name" value="Homeodomain-like_sf"/>
</dbReference>
<dbReference type="Pfam" id="PF00046">
    <property type="entry name" value="Homeodomain"/>
    <property type="match status" value="1"/>
</dbReference>
<evidence type="ECO:0000313" key="5">
    <source>
        <dbReference type="EMBL" id="TCD65011.1"/>
    </source>
</evidence>
<keyword evidence="1 2" id="KW-0371">Homeobox</keyword>
<feature type="compositionally biased region" description="Low complexity" evidence="3">
    <location>
        <begin position="12"/>
        <end position="21"/>
    </location>
</feature>
<dbReference type="CDD" id="cd00086">
    <property type="entry name" value="homeodomain"/>
    <property type="match status" value="1"/>
</dbReference>
<dbReference type="SUPFAM" id="SSF46689">
    <property type="entry name" value="Homeodomain-like"/>
    <property type="match status" value="1"/>
</dbReference>
<dbReference type="EMBL" id="RWJN01000203">
    <property type="protein sequence ID" value="TCD65011.1"/>
    <property type="molecule type" value="Genomic_DNA"/>
</dbReference>
<keyword evidence="6" id="KW-1185">Reference proteome</keyword>
<dbReference type="STRING" id="92696.A0A4R0RAR2"/>
<dbReference type="InterPro" id="IPR052631">
    <property type="entry name" value="Paired_homeobox_Bicoid"/>
</dbReference>
<gene>
    <name evidence="5" type="ORF">EIP91_003332</name>
</gene>
<dbReference type="SMART" id="SM00389">
    <property type="entry name" value="HOX"/>
    <property type="match status" value="1"/>
</dbReference>
<comment type="subcellular location">
    <subcellularLocation>
        <location evidence="1 2">Nucleus</location>
    </subcellularLocation>
</comment>
<dbReference type="PANTHER" id="PTHR46255">
    <property type="entry name" value="SHORT STATURE HOMEOBOX"/>
    <property type="match status" value="1"/>
</dbReference>
<keyword evidence="1 2" id="KW-0238">DNA-binding</keyword>
<dbReference type="PANTHER" id="PTHR46255:SF3">
    <property type="entry name" value="HOMEOBOX DOMAIN-CONTAINING PROTEIN"/>
    <property type="match status" value="1"/>
</dbReference>